<dbReference type="RefSeq" id="WP_008415890.1">
    <property type="nucleotide sequence ID" value="NC_014297.1"/>
</dbReference>
<dbReference type="Proteomes" id="UP000000390">
    <property type="component" value="Chromosome"/>
</dbReference>
<dbReference type="PATRIC" id="fig|795797.18.peg.2583"/>
<dbReference type="KEGG" id="hje:HacjB3_12910"/>
<dbReference type="EMBL" id="AOHV01000024">
    <property type="protein sequence ID" value="ELY38059.1"/>
    <property type="molecule type" value="Genomic_DNA"/>
</dbReference>
<evidence type="ECO:0000313" key="3">
    <source>
        <dbReference type="Proteomes" id="UP000000390"/>
    </source>
</evidence>
<dbReference type="HOGENOM" id="CLU_1811384_0_0_2"/>
<protein>
    <submittedName>
        <fullName evidence="1">Uncharacterized protein</fullName>
    </submittedName>
</protein>
<dbReference type="AlphaFoldDB" id="D8J710"/>
<dbReference type="STRING" id="795797.HacjB3_12910"/>
<sequence>MARRTLLARALDNGSYVLTERREPAADGDEPVATALSRRAVFEFAEFGVHDAVVVREETETTYVVLPFSIPTADSLSPTGGACIALRPEAGLSEDYLRGWAHAMKGALGDAIEAGLLDERAATVYFEGRIQRFADATEVIVP</sequence>
<dbReference type="InterPro" id="IPR046622">
    <property type="entry name" value="DUF6735"/>
</dbReference>
<reference evidence="2 4" key="2">
    <citation type="journal article" date="2014" name="PLoS Genet.">
        <title>Phylogenetically driven sequencing of extremely halophilic archaea reveals strategies for static and dynamic osmo-response.</title>
        <authorList>
            <person name="Becker E.A."/>
            <person name="Seitzer P.M."/>
            <person name="Tritt A."/>
            <person name="Larsen D."/>
            <person name="Krusor M."/>
            <person name="Yao A.I."/>
            <person name="Wu D."/>
            <person name="Madern D."/>
            <person name="Eisen J.A."/>
            <person name="Darling A.E."/>
            <person name="Facciotti M.T."/>
        </authorList>
    </citation>
    <scope>NUCLEOTIDE SEQUENCE [LARGE SCALE GENOMIC DNA]</scope>
    <source>
        <strain evidence="2">B3</strain>
        <strain evidence="4">DSM 18796 / CECT 7217 / JCM 14584 / KCTC 4019 / B3</strain>
    </source>
</reference>
<dbReference type="EMBL" id="CP002062">
    <property type="protein sequence ID" value="ADJ15963.1"/>
    <property type="molecule type" value="Genomic_DNA"/>
</dbReference>
<proteinExistence type="predicted"/>
<dbReference type="eggNOG" id="arCOG07545">
    <property type="taxonomic scope" value="Archaea"/>
</dbReference>
<dbReference type="Proteomes" id="UP000011645">
    <property type="component" value="Unassembled WGS sequence"/>
</dbReference>
<keyword evidence="4" id="KW-1185">Reference proteome</keyword>
<dbReference type="Pfam" id="PF20509">
    <property type="entry name" value="DUF6735"/>
    <property type="match status" value="1"/>
</dbReference>
<organism evidence="1 3">
    <name type="scientific">Halalkalicoccus jeotgali (strain DSM 18796 / CECT 7217 / JCM 14584 / KCTC 4019 / B3)</name>
    <dbReference type="NCBI Taxonomy" id="795797"/>
    <lineage>
        <taxon>Archaea</taxon>
        <taxon>Methanobacteriati</taxon>
        <taxon>Methanobacteriota</taxon>
        <taxon>Stenosarchaea group</taxon>
        <taxon>Halobacteria</taxon>
        <taxon>Halobacteriales</taxon>
        <taxon>Halococcaceae</taxon>
        <taxon>Halalkalicoccus</taxon>
    </lineage>
</organism>
<gene>
    <name evidence="1" type="ordered locus">HacjB3_12910</name>
    <name evidence="2" type="ORF">C497_08114</name>
</gene>
<reference evidence="1 3" key="1">
    <citation type="journal article" date="2010" name="J. Bacteriol.">
        <title>Complete genome sequence of Halalkalicoccus jeotgali B3(T), an extremely halophilic archaeon.</title>
        <authorList>
            <person name="Roh S.W."/>
            <person name="Nam Y.D."/>
            <person name="Nam S.H."/>
            <person name="Choi S.H."/>
            <person name="Park H.S."/>
            <person name="Bae J.W."/>
        </authorList>
    </citation>
    <scope>NUCLEOTIDE SEQUENCE [LARGE SCALE GENOMIC DNA]</scope>
    <source>
        <strain evidence="1">B3</strain>
        <strain evidence="3">DSM 18796 / CECT 7217 / JCM 14584 / KCTC 4019 / B3</strain>
    </source>
</reference>
<name>D8J710_HALJB</name>
<evidence type="ECO:0000313" key="4">
    <source>
        <dbReference type="Proteomes" id="UP000011645"/>
    </source>
</evidence>
<evidence type="ECO:0000313" key="2">
    <source>
        <dbReference type="EMBL" id="ELY38059.1"/>
    </source>
</evidence>
<evidence type="ECO:0000313" key="1">
    <source>
        <dbReference type="EMBL" id="ADJ15963.1"/>
    </source>
</evidence>
<dbReference type="GeneID" id="9420398"/>
<dbReference type="OrthoDB" id="267600at2157"/>
<accession>D8J710</accession>